<protein>
    <submittedName>
        <fullName evidence="2">Uncharacterized protein</fullName>
    </submittedName>
</protein>
<name>A0A1J9QD91_9EURO</name>
<comment type="caution">
    <text evidence="2">The sequence shown here is derived from an EMBL/GenBank/DDBJ whole genome shotgun (WGS) entry which is preliminary data.</text>
</comment>
<dbReference type="EMBL" id="LGRN01000259">
    <property type="protein sequence ID" value="OJD13908.1"/>
    <property type="molecule type" value="Genomic_DNA"/>
</dbReference>
<feature type="compositionally biased region" description="Low complexity" evidence="1">
    <location>
        <begin position="51"/>
        <end position="69"/>
    </location>
</feature>
<evidence type="ECO:0000256" key="1">
    <source>
        <dbReference type="SAM" id="MobiDB-lite"/>
    </source>
</evidence>
<feature type="region of interest" description="Disordered" evidence="1">
    <location>
        <begin position="42"/>
        <end position="107"/>
    </location>
</feature>
<gene>
    <name evidence="2" type="ORF">AJ78_05698</name>
</gene>
<proteinExistence type="predicted"/>
<evidence type="ECO:0000313" key="3">
    <source>
        <dbReference type="Proteomes" id="UP000182235"/>
    </source>
</evidence>
<dbReference type="OrthoDB" id="5397827at2759"/>
<dbReference type="Proteomes" id="UP000182235">
    <property type="component" value="Unassembled WGS sequence"/>
</dbReference>
<accession>A0A1J9QD91</accession>
<dbReference type="STRING" id="1447872.A0A1J9QD91"/>
<sequence>MASQPLIPPFLLPRGISQRTLLFLASRNARLQPISQVQFRRQLQQSPLRLKSTTSTSSSSSSSKPKSPSGRIVLEKPDRFRPPSHPARRVMNPRASQQQPHNYPGPRLSEAELAEKKTKRYPHMFPPEGTVLHKFLTSKGIHVWISMSVLISLATFTFTTNFKHTSPFAHLLPSWSQLLTHPIDTVSQVFAVLKMHADHQTLETAEKRKKRTDDVEKRRAYRRAHGLEKEEGVAELAETEGSGGERVVAVADGQLVDVEGVVQERRRPIKKWLGIW</sequence>
<evidence type="ECO:0000313" key="2">
    <source>
        <dbReference type="EMBL" id="OJD13908.1"/>
    </source>
</evidence>
<dbReference type="VEuPathDB" id="FungiDB:AJ78_05698"/>
<organism evidence="2 3">
    <name type="scientific">Emergomyces pasteurianus Ep9510</name>
    <dbReference type="NCBI Taxonomy" id="1447872"/>
    <lineage>
        <taxon>Eukaryota</taxon>
        <taxon>Fungi</taxon>
        <taxon>Dikarya</taxon>
        <taxon>Ascomycota</taxon>
        <taxon>Pezizomycotina</taxon>
        <taxon>Eurotiomycetes</taxon>
        <taxon>Eurotiomycetidae</taxon>
        <taxon>Onygenales</taxon>
        <taxon>Ajellomycetaceae</taxon>
        <taxon>Emergomyces</taxon>
    </lineage>
</organism>
<keyword evidence="3" id="KW-1185">Reference proteome</keyword>
<dbReference type="AlphaFoldDB" id="A0A1J9QD91"/>
<reference evidence="2 3" key="1">
    <citation type="submission" date="2015-07" db="EMBL/GenBank/DDBJ databases">
        <title>Emmonsia species relationships and genome sequence.</title>
        <authorList>
            <consortium name="The Broad Institute Genomics Platform"/>
            <person name="Cuomo C.A."/>
            <person name="Munoz J.F."/>
            <person name="Imamovic A."/>
            <person name="Priest M.E."/>
            <person name="Young S."/>
            <person name="Clay O.K."/>
            <person name="McEwen J.G."/>
        </authorList>
    </citation>
    <scope>NUCLEOTIDE SEQUENCE [LARGE SCALE GENOMIC DNA]</scope>
    <source>
        <strain evidence="2 3">UAMH 9510</strain>
    </source>
</reference>